<feature type="transmembrane region" description="Helical" evidence="6">
    <location>
        <begin position="75"/>
        <end position="92"/>
    </location>
</feature>
<protein>
    <submittedName>
        <fullName evidence="7">ATP synthase protein I</fullName>
    </submittedName>
</protein>
<feature type="transmembrane region" description="Helical" evidence="6">
    <location>
        <begin position="12"/>
        <end position="30"/>
    </location>
</feature>
<dbReference type="EMBL" id="LT840184">
    <property type="protein sequence ID" value="SMF66890.1"/>
    <property type="molecule type" value="Genomic_DNA"/>
</dbReference>
<evidence type="ECO:0000256" key="6">
    <source>
        <dbReference type="SAM" id="Phobius"/>
    </source>
</evidence>
<dbReference type="AlphaFoldDB" id="A0A1X7GAW5"/>
<evidence type="ECO:0000256" key="3">
    <source>
        <dbReference type="ARBA" id="ARBA00022692"/>
    </source>
</evidence>
<dbReference type="STRING" id="1313296.SAMN05661091_0302"/>
<evidence type="ECO:0000256" key="5">
    <source>
        <dbReference type="ARBA" id="ARBA00023136"/>
    </source>
</evidence>
<accession>A0A1X7GAW5</accession>
<dbReference type="Pfam" id="PF03899">
    <property type="entry name" value="ATP-synt_I"/>
    <property type="match status" value="1"/>
</dbReference>
<feature type="transmembrane region" description="Helical" evidence="6">
    <location>
        <begin position="98"/>
        <end position="122"/>
    </location>
</feature>
<evidence type="ECO:0000313" key="8">
    <source>
        <dbReference type="Proteomes" id="UP000192940"/>
    </source>
</evidence>
<evidence type="ECO:0000256" key="4">
    <source>
        <dbReference type="ARBA" id="ARBA00022989"/>
    </source>
</evidence>
<proteinExistence type="predicted"/>
<keyword evidence="5 6" id="KW-0472">Membrane</keyword>
<dbReference type="Proteomes" id="UP000192940">
    <property type="component" value="Chromosome I"/>
</dbReference>
<gene>
    <name evidence="7" type="ORF">SAMN05661091_0302</name>
</gene>
<evidence type="ECO:0000313" key="7">
    <source>
        <dbReference type="EMBL" id="SMF66890.1"/>
    </source>
</evidence>
<comment type="subcellular location">
    <subcellularLocation>
        <location evidence="1">Cell membrane</location>
        <topology evidence="1">Multi-pass membrane protein</topology>
    </subcellularLocation>
</comment>
<organism evidence="7 8">
    <name type="scientific">Paenibacillus uliginis N3/975</name>
    <dbReference type="NCBI Taxonomy" id="1313296"/>
    <lineage>
        <taxon>Bacteria</taxon>
        <taxon>Bacillati</taxon>
        <taxon>Bacillota</taxon>
        <taxon>Bacilli</taxon>
        <taxon>Bacillales</taxon>
        <taxon>Paenibacillaceae</taxon>
        <taxon>Paenibacillus</taxon>
    </lineage>
</organism>
<dbReference type="GO" id="GO:0005886">
    <property type="term" value="C:plasma membrane"/>
    <property type="evidence" value="ECO:0007669"/>
    <property type="project" value="UniProtKB-SubCell"/>
</dbReference>
<keyword evidence="8" id="KW-1185">Reference proteome</keyword>
<dbReference type="RefSeq" id="WP_208917455.1">
    <property type="nucleotide sequence ID" value="NZ_LT840184.1"/>
</dbReference>
<sequence length="126" mass="13975">MNDLTTSIVNAVTRVTLLLLSVFFMGWALYVDYRPIFVGLILGLVGGLINVRFLSFKVRQLADLAISQERKRFSFGFVTRLCIAFLIVMIAAKLEQVSLGATIAGLFIPQLLTIPVSIIVSLRNKN</sequence>
<feature type="transmembrane region" description="Helical" evidence="6">
    <location>
        <begin position="36"/>
        <end position="54"/>
    </location>
</feature>
<evidence type="ECO:0000256" key="1">
    <source>
        <dbReference type="ARBA" id="ARBA00004651"/>
    </source>
</evidence>
<keyword evidence="4 6" id="KW-1133">Transmembrane helix</keyword>
<keyword evidence="2" id="KW-1003">Cell membrane</keyword>
<reference evidence="7 8" key="1">
    <citation type="submission" date="2017-04" db="EMBL/GenBank/DDBJ databases">
        <authorList>
            <person name="Afonso C.L."/>
            <person name="Miller P.J."/>
            <person name="Scott M.A."/>
            <person name="Spackman E."/>
            <person name="Goraichik I."/>
            <person name="Dimitrov K.M."/>
            <person name="Suarez D.L."/>
            <person name="Swayne D.E."/>
        </authorList>
    </citation>
    <scope>NUCLEOTIDE SEQUENCE [LARGE SCALE GENOMIC DNA]</scope>
    <source>
        <strain evidence="7 8">N3/975</strain>
    </source>
</reference>
<name>A0A1X7GAW5_9BACL</name>
<evidence type="ECO:0000256" key="2">
    <source>
        <dbReference type="ARBA" id="ARBA00022475"/>
    </source>
</evidence>
<dbReference type="InterPro" id="IPR005598">
    <property type="entry name" value="ATP_synth_I"/>
</dbReference>
<keyword evidence="3 6" id="KW-0812">Transmembrane</keyword>